<gene>
    <name evidence="3" type="ORF">B5F97_17235</name>
</gene>
<dbReference type="SUPFAM" id="SSF110849">
    <property type="entry name" value="ParB/Sulfiredoxin"/>
    <property type="match status" value="1"/>
</dbReference>
<reference evidence="3" key="1">
    <citation type="journal article" date="2018" name="BMC Genomics">
        <title>Whole genome sequencing and function prediction of 133 gut anaerobes isolated from chicken caecum in pure cultures.</title>
        <authorList>
            <person name="Medvecky M."/>
            <person name="Cejkova D."/>
            <person name="Polansky O."/>
            <person name="Karasova D."/>
            <person name="Kubasova T."/>
            <person name="Cizek A."/>
            <person name="Rychlik I."/>
        </authorList>
    </citation>
    <scope>NUCLEOTIDE SEQUENCE</scope>
    <source>
        <strain evidence="3">An43</strain>
    </source>
</reference>
<evidence type="ECO:0000313" key="3">
    <source>
        <dbReference type="EMBL" id="OUN97722.1"/>
    </source>
</evidence>
<protein>
    <recommendedName>
        <fullName evidence="2">ParB-like N-terminal domain-containing protein</fullName>
    </recommendedName>
</protein>
<dbReference type="InterPro" id="IPR003115">
    <property type="entry name" value="ParB_N"/>
</dbReference>
<feature type="region of interest" description="Disordered" evidence="1">
    <location>
        <begin position="267"/>
        <end position="302"/>
    </location>
</feature>
<feature type="domain" description="ParB-like N-terminal" evidence="2">
    <location>
        <begin position="13"/>
        <end position="75"/>
    </location>
</feature>
<dbReference type="EMBL" id="NFII01000026">
    <property type="protein sequence ID" value="OUN97722.1"/>
    <property type="molecule type" value="Genomic_DNA"/>
</dbReference>
<dbReference type="InterPro" id="IPR036086">
    <property type="entry name" value="ParB/Sulfiredoxin_sf"/>
</dbReference>
<sequence length="361" mass="41827">MTDYAEDFTSDKADRDDFFELVNSIVTDGFVPYDPIIVWKNEENQKYYVAEGNRRLVALKLLRMPQKAPKSIRSFIRKASNKINLTTIEKVPVNVAPTFEEAEWYINQRNSSSSLQRRWTRVQQQRWIMTLYEKYSGDIEKLLSITKLTKSELEGFIRILKIKDFVKNEKVKDLLTKEEYEAANSYKFPITILERFFNFSEVKEKWGLEYDGVDVNILSNKDSFYNAFAALLKRIVNDDDDRINTRLTKDDLDELLKSLPVVLFDENGTTEDQSPVDMKGAESNETNNNSDTKEEGTSTTTKYLKGNPDRNKLILSIYHLNTSSTRLLGLFNELKRISLSYSNAVSASLRIFLDLAVLNYI</sequence>
<name>A0A1Y3YIR9_9BACE</name>
<dbReference type="Proteomes" id="UP000195386">
    <property type="component" value="Unassembled WGS sequence"/>
</dbReference>
<accession>A0A1Y3YIR9</accession>
<dbReference type="Gene3D" id="3.90.1530.10">
    <property type="entry name" value="Conserved hypothetical protein from pyrococcus furiosus pfu- 392566-001, ParB domain"/>
    <property type="match status" value="1"/>
</dbReference>
<dbReference type="AlphaFoldDB" id="A0A1Y3YIR9"/>
<evidence type="ECO:0000256" key="1">
    <source>
        <dbReference type="SAM" id="MobiDB-lite"/>
    </source>
</evidence>
<proteinExistence type="predicted"/>
<dbReference type="CDD" id="cd16387">
    <property type="entry name" value="ParB_N_Srx"/>
    <property type="match status" value="1"/>
</dbReference>
<evidence type="ECO:0000259" key="2">
    <source>
        <dbReference type="Pfam" id="PF02195"/>
    </source>
</evidence>
<comment type="caution">
    <text evidence="3">The sequence shown here is derived from an EMBL/GenBank/DDBJ whole genome shotgun (WGS) entry which is preliminary data.</text>
</comment>
<organism evidence="3">
    <name type="scientific">Bacteroides clarus</name>
    <dbReference type="NCBI Taxonomy" id="626929"/>
    <lineage>
        <taxon>Bacteria</taxon>
        <taxon>Pseudomonadati</taxon>
        <taxon>Bacteroidota</taxon>
        <taxon>Bacteroidia</taxon>
        <taxon>Bacteroidales</taxon>
        <taxon>Bacteroidaceae</taxon>
        <taxon>Bacteroides</taxon>
    </lineage>
</organism>
<dbReference type="RefSeq" id="WP_087427014.1">
    <property type="nucleotide sequence ID" value="NZ_NFII01000026.1"/>
</dbReference>
<dbReference type="Pfam" id="PF02195">
    <property type="entry name" value="ParB_N"/>
    <property type="match status" value="1"/>
</dbReference>